<protein>
    <submittedName>
        <fullName evidence="1">Uncharacterized protein</fullName>
    </submittedName>
</protein>
<dbReference type="AlphaFoldDB" id="A0AAE0BS42"/>
<keyword evidence="2" id="KW-1185">Reference proteome</keyword>
<comment type="caution">
    <text evidence="1">The sequence shown here is derived from an EMBL/GenBank/DDBJ whole genome shotgun (WGS) entry which is preliminary data.</text>
</comment>
<gene>
    <name evidence="1" type="ORF">CYMTET_49317</name>
</gene>
<name>A0AAE0BS42_9CHLO</name>
<dbReference type="Proteomes" id="UP001190700">
    <property type="component" value="Unassembled WGS sequence"/>
</dbReference>
<evidence type="ECO:0000313" key="2">
    <source>
        <dbReference type="Proteomes" id="UP001190700"/>
    </source>
</evidence>
<dbReference type="EMBL" id="LGRX02033526">
    <property type="protein sequence ID" value="KAK3240874.1"/>
    <property type="molecule type" value="Genomic_DNA"/>
</dbReference>
<dbReference type="Gene3D" id="3.40.50.150">
    <property type="entry name" value="Vaccinia Virus protein VP39"/>
    <property type="match status" value="1"/>
</dbReference>
<sequence>MEWRKQQLQERAIEQAQAANEIATLKKERSIALDMIKERDEELAVYKGRLEKLTTESQDQLSVASEKLKKQKTAASQLAELLGKTQKERDDFRLERDELNRPDSMPCSDALKAKDAAIAALVEERHVSDQSYKNLKKELKTKDEKLDKVLGEVNGKEVELDKLQSWKNAATVELENLQSGARSSSIWAAAIDKIAENQCPEPIPSLTSLNDLGDYLQSKKAKVAVEIGCGESMGTANLLSTWTGATQVYCITPPHQENSTFNASSLAPFASKVNFLHNFTQEMVRQFPDGSLDLLHIASGFDDAIYDQGTISNVLELFWPKLKLEALLVGGLRSQVMSPEVRKRKLTAMHEVEEFTEHQKRQLVFQYQSNL</sequence>
<evidence type="ECO:0000313" key="1">
    <source>
        <dbReference type="EMBL" id="KAK3240874.1"/>
    </source>
</evidence>
<organism evidence="1 2">
    <name type="scientific">Cymbomonas tetramitiformis</name>
    <dbReference type="NCBI Taxonomy" id="36881"/>
    <lineage>
        <taxon>Eukaryota</taxon>
        <taxon>Viridiplantae</taxon>
        <taxon>Chlorophyta</taxon>
        <taxon>Pyramimonadophyceae</taxon>
        <taxon>Pyramimonadales</taxon>
        <taxon>Pyramimonadaceae</taxon>
        <taxon>Cymbomonas</taxon>
    </lineage>
</organism>
<accession>A0AAE0BS42</accession>
<reference evidence="1 2" key="1">
    <citation type="journal article" date="2015" name="Genome Biol. Evol.">
        <title>Comparative Genomics of a Bacterivorous Green Alga Reveals Evolutionary Causalities and Consequences of Phago-Mixotrophic Mode of Nutrition.</title>
        <authorList>
            <person name="Burns J.A."/>
            <person name="Paasch A."/>
            <person name="Narechania A."/>
            <person name="Kim E."/>
        </authorList>
    </citation>
    <scope>NUCLEOTIDE SEQUENCE [LARGE SCALE GENOMIC DNA]</scope>
    <source>
        <strain evidence="1 2">PLY_AMNH</strain>
    </source>
</reference>
<dbReference type="InterPro" id="IPR029063">
    <property type="entry name" value="SAM-dependent_MTases_sf"/>
</dbReference>
<proteinExistence type="predicted"/>